<reference evidence="3 4" key="1">
    <citation type="journal article" date="2019" name="Int. J. Syst. Evol. Microbiol.">
        <title>The Global Catalogue of Microorganisms (GCM) 10K type strain sequencing project: providing services to taxonomists for standard genome sequencing and annotation.</title>
        <authorList>
            <consortium name="The Broad Institute Genomics Platform"/>
            <consortium name="The Broad Institute Genome Sequencing Center for Infectious Disease"/>
            <person name="Wu L."/>
            <person name="Ma J."/>
        </authorList>
    </citation>
    <scope>NUCLEOTIDE SEQUENCE [LARGE SCALE GENOMIC DNA]</scope>
    <source>
        <strain evidence="3 4">JCM 16022</strain>
    </source>
</reference>
<dbReference type="EMBL" id="BAAAQR010000004">
    <property type="protein sequence ID" value="GAA2144868.1"/>
    <property type="molecule type" value="Genomic_DNA"/>
</dbReference>
<keyword evidence="1" id="KW-0472">Membrane</keyword>
<dbReference type="Pfam" id="PF10756">
    <property type="entry name" value="bPH_6"/>
    <property type="match status" value="1"/>
</dbReference>
<evidence type="ECO:0000259" key="2">
    <source>
        <dbReference type="Pfam" id="PF10756"/>
    </source>
</evidence>
<proteinExistence type="predicted"/>
<keyword evidence="1" id="KW-1133">Transmembrane helix</keyword>
<evidence type="ECO:0000313" key="4">
    <source>
        <dbReference type="Proteomes" id="UP001501771"/>
    </source>
</evidence>
<keyword evidence="4" id="KW-1185">Reference proteome</keyword>
<dbReference type="Proteomes" id="UP001501771">
    <property type="component" value="Unassembled WGS sequence"/>
</dbReference>
<evidence type="ECO:0000313" key="3">
    <source>
        <dbReference type="EMBL" id="GAA2144868.1"/>
    </source>
</evidence>
<protein>
    <submittedName>
        <fullName evidence="3">PH domain-containing protein</fullName>
    </submittedName>
</protein>
<organism evidence="3 4">
    <name type="scientific">Nocardioides koreensis</name>
    <dbReference type="NCBI Taxonomy" id="433651"/>
    <lineage>
        <taxon>Bacteria</taxon>
        <taxon>Bacillati</taxon>
        <taxon>Actinomycetota</taxon>
        <taxon>Actinomycetes</taxon>
        <taxon>Propionibacteriales</taxon>
        <taxon>Nocardioidaceae</taxon>
        <taxon>Nocardioides</taxon>
    </lineage>
</organism>
<feature type="transmembrane region" description="Helical" evidence="1">
    <location>
        <begin position="20"/>
        <end position="42"/>
    </location>
</feature>
<feature type="domain" description="Low molecular weight protein antigen 6 PH" evidence="2">
    <location>
        <begin position="76"/>
        <end position="145"/>
    </location>
</feature>
<accession>A0ABN2ZNB0</accession>
<dbReference type="InterPro" id="IPR019692">
    <property type="entry name" value="CFP-6_PH"/>
</dbReference>
<sequence length="150" mass="16234">MPAGSDVPGLVSLPHTWRPFGARLAGVVFGGALLVVCAFAWFSFDPETRAKFTPFQRGTLVFLGLLAFAAWFALVRSRVVAEEDRLVVVNGYRRRELDWAEIVAVHLPPGAPWVTLDLSDGTTMAALGIQGSDGARARTAVSQLRALVNR</sequence>
<dbReference type="RefSeq" id="WP_344150591.1">
    <property type="nucleotide sequence ID" value="NZ_BAAAQR010000004.1"/>
</dbReference>
<keyword evidence="1" id="KW-0812">Transmembrane</keyword>
<feature type="transmembrane region" description="Helical" evidence="1">
    <location>
        <begin position="54"/>
        <end position="74"/>
    </location>
</feature>
<comment type="caution">
    <text evidence="3">The sequence shown here is derived from an EMBL/GenBank/DDBJ whole genome shotgun (WGS) entry which is preliminary data.</text>
</comment>
<evidence type="ECO:0000256" key="1">
    <source>
        <dbReference type="SAM" id="Phobius"/>
    </source>
</evidence>
<gene>
    <name evidence="3" type="ORF">GCM10009844_18990</name>
</gene>
<name>A0ABN2ZNB0_9ACTN</name>